<evidence type="ECO:0000256" key="2">
    <source>
        <dbReference type="ARBA" id="ARBA00023015"/>
    </source>
</evidence>
<keyword evidence="4" id="KW-0804">Transcription</keyword>
<dbReference type="SUPFAM" id="SSF88659">
    <property type="entry name" value="Sigma3 and sigma4 domains of RNA polymerase sigma factors"/>
    <property type="match status" value="1"/>
</dbReference>
<feature type="domain" description="RNA polymerase sigma-70 region 2" evidence="6">
    <location>
        <begin position="26"/>
        <end position="94"/>
    </location>
</feature>
<dbReference type="PANTHER" id="PTHR43133">
    <property type="entry name" value="RNA POLYMERASE ECF-TYPE SIGMA FACTO"/>
    <property type="match status" value="1"/>
</dbReference>
<evidence type="ECO:0000256" key="3">
    <source>
        <dbReference type="ARBA" id="ARBA00023082"/>
    </source>
</evidence>
<dbReference type="RefSeq" id="WP_345452492.1">
    <property type="nucleotide sequence ID" value="NZ_BAABKK010000032.1"/>
</dbReference>
<evidence type="ECO:0000256" key="4">
    <source>
        <dbReference type="ARBA" id="ARBA00023163"/>
    </source>
</evidence>
<dbReference type="Gene3D" id="1.10.1740.10">
    <property type="match status" value="1"/>
</dbReference>
<dbReference type="PANTHER" id="PTHR43133:SF25">
    <property type="entry name" value="RNA POLYMERASE SIGMA FACTOR RFAY-RELATED"/>
    <property type="match status" value="1"/>
</dbReference>
<evidence type="ECO:0000256" key="1">
    <source>
        <dbReference type="ARBA" id="ARBA00010641"/>
    </source>
</evidence>
<protein>
    <submittedName>
        <fullName evidence="7">RNA polymerase sigma factor</fullName>
    </submittedName>
</protein>
<dbReference type="Pfam" id="PF04542">
    <property type="entry name" value="Sigma70_r2"/>
    <property type="match status" value="1"/>
</dbReference>
<dbReference type="Gene3D" id="1.10.10.10">
    <property type="entry name" value="Winged helix-like DNA-binding domain superfamily/Winged helix DNA-binding domain"/>
    <property type="match status" value="1"/>
</dbReference>
<reference evidence="8" key="1">
    <citation type="journal article" date="2019" name="Int. J. Syst. Evol. Microbiol.">
        <title>The Global Catalogue of Microorganisms (GCM) 10K type strain sequencing project: providing services to taxonomists for standard genome sequencing and annotation.</title>
        <authorList>
            <consortium name="The Broad Institute Genomics Platform"/>
            <consortium name="The Broad Institute Genome Sequencing Center for Infectious Disease"/>
            <person name="Wu L."/>
            <person name="Ma J."/>
        </authorList>
    </citation>
    <scope>NUCLEOTIDE SEQUENCE [LARGE SCALE GENOMIC DNA]</scope>
    <source>
        <strain evidence="8">JCM 18514</strain>
    </source>
</reference>
<dbReference type="EMBL" id="BAABKK010000032">
    <property type="protein sequence ID" value="GAA5200474.1"/>
    <property type="molecule type" value="Genomic_DNA"/>
</dbReference>
<evidence type="ECO:0000259" key="6">
    <source>
        <dbReference type="Pfam" id="PF04542"/>
    </source>
</evidence>
<dbReference type="InterPro" id="IPR007627">
    <property type="entry name" value="RNA_pol_sigma70_r2"/>
</dbReference>
<dbReference type="NCBIfam" id="TIGR02937">
    <property type="entry name" value="sigma70-ECF"/>
    <property type="match status" value="1"/>
</dbReference>
<dbReference type="InterPro" id="IPR013325">
    <property type="entry name" value="RNA_pol_sigma_r2"/>
</dbReference>
<evidence type="ECO:0000313" key="7">
    <source>
        <dbReference type="EMBL" id="GAA5200474.1"/>
    </source>
</evidence>
<dbReference type="SUPFAM" id="SSF88946">
    <property type="entry name" value="Sigma2 domain of RNA polymerase sigma factors"/>
    <property type="match status" value="1"/>
</dbReference>
<accession>A0ABP9SSQ4</accession>
<keyword evidence="2" id="KW-0805">Transcription regulation</keyword>
<dbReference type="InterPro" id="IPR036388">
    <property type="entry name" value="WH-like_DNA-bd_sf"/>
</dbReference>
<keyword evidence="8" id="KW-1185">Reference proteome</keyword>
<dbReference type="InterPro" id="IPR014284">
    <property type="entry name" value="RNA_pol_sigma-70_dom"/>
</dbReference>
<dbReference type="InterPro" id="IPR013324">
    <property type="entry name" value="RNA_pol_sigma_r3/r4-like"/>
</dbReference>
<organism evidence="7 8">
    <name type="scientific">Arthrobacter gyeryongensis</name>
    <dbReference type="NCBI Taxonomy" id="1650592"/>
    <lineage>
        <taxon>Bacteria</taxon>
        <taxon>Bacillati</taxon>
        <taxon>Actinomycetota</taxon>
        <taxon>Actinomycetes</taxon>
        <taxon>Micrococcales</taxon>
        <taxon>Micrococcaceae</taxon>
        <taxon>Arthrobacter</taxon>
    </lineage>
</organism>
<proteinExistence type="inferred from homology"/>
<comment type="caution">
    <text evidence="7">The sequence shown here is derived from an EMBL/GenBank/DDBJ whole genome shotgun (WGS) entry which is preliminary data.</text>
</comment>
<dbReference type="Proteomes" id="UP001500200">
    <property type="component" value="Unassembled WGS sequence"/>
</dbReference>
<keyword evidence="3" id="KW-0731">Sigma factor</keyword>
<evidence type="ECO:0000256" key="5">
    <source>
        <dbReference type="SAM" id="MobiDB-lite"/>
    </source>
</evidence>
<sequence>MGNVESEDRSLWAESLQGNGDAFGKLFDRYRERVFRHAYRLTADRHDAEDVLAAAFLELWRKRHRVRIVDGSVLPWLLVTTTNAARNTARSTARYRKLLASIERTPEPAESSESAYLQKTISGDAAKALGTLGKVDLQLVSLVILEGYSVVAAAGILKMTPGTAKVRMHRARQRMKSAITGPADAKSIPAFEGGKR</sequence>
<evidence type="ECO:0000313" key="8">
    <source>
        <dbReference type="Proteomes" id="UP001500200"/>
    </source>
</evidence>
<dbReference type="InterPro" id="IPR039425">
    <property type="entry name" value="RNA_pol_sigma-70-like"/>
</dbReference>
<comment type="similarity">
    <text evidence="1">Belongs to the sigma-70 factor family. ECF subfamily.</text>
</comment>
<name>A0ABP9SSQ4_9MICC</name>
<gene>
    <name evidence="7" type="ORF">GCM10023346_42640</name>
</gene>
<feature type="region of interest" description="Disordered" evidence="5">
    <location>
        <begin position="175"/>
        <end position="196"/>
    </location>
</feature>